<accession>A0AA37MEM9</accession>
<evidence type="ECO:0000259" key="2">
    <source>
        <dbReference type="Pfam" id="PF13439"/>
    </source>
</evidence>
<dbReference type="InterPro" id="IPR001296">
    <property type="entry name" value="Glyco_trans_1"/>
</dbReference>
<dbReference type="EMBL" id="BPTR01000001">
    <property type="protein sequence ID" value="GJG28778.1"/>
    <property type="molecule type" value="Genomic_DNA"/>
</dbReference>
<dbReference type="InterPro" id="IPR050194">
    <property type="entry name" value="Glycosyltransferase_grp1"/>
</dbReference>
<dbReference type="PANTHER" id="PTHR45947">
    <property type="entry name" value="SULFOQUINOVOSYL TRANSFERASE SQD2"/>
    <property type="match status" value="1"/>
</dbReference>
<dbReference type="SUPFAM" id="SSF53756">
    <property type="entry name" value="UDP-Glycosyltransferase/glycogen phosphorylase"/>
    <property type="match status" value="1"/>
</dbReference>
<evidence type="ECO:0000313" key="3">
    <source>
        <dbReference type="EMBL" id="GJG28778.1"/>
    </source>
</evidence>
<gene>
    <name evidence="3" type="ORF">PRRU23_24780</name>
</gene>
<dbReference type="Proteomes" id="UP000887043">
    <property type="component" value="Unassembled WGS sequence"/>
</dbReference>
<dbReference type="RefSeq" id="WP_006282011.1">
    <property type="nucleotide sequence ID" value="NZ_BPTR01000001.1"/>
</dbReference>
<comment type="caution">
    <text evidence="3">The sequence shown here is derived from an EMBL/GenBank/DDBJ whole genome shotgun (WGS) entry which is preliminary data.</text>
</comment>
<dbReference type="Pfam" id="PF00534">
    <property type="entry name" value="Glycos_transf_1"/>
    <property type="match status" value="1"/>
</dbReference>
<sequence length="368" mass="41646">MTKIVVTGTRGIPNVMGGVETHCEELFPRIAKMGFDVTVIRRSTYVHDGLTEWKGVKLVDVDTPKKKAFEAIIHTWRAIWKAKRLHAGIVHIQAIGPAMLTPLARLLGMKVVFTHHGPDYDRDKWGFAAKTMLKFGERMGCMFANDVVVISDVIRNIVKDKYGRTKGVHLIYNGVPVPEICDYPEYFDNLGIEKGKYVLGMCRFVPEKHLHDLVHAFVKWQEKHPERKDIKLVLAGDTDFEDDYSRGLKKTAKENGVVLTGFIKGRKLHALLTNCLCYSLPSSHEGLPISLLEAMSYRVPVIVSDIPANLEVGLPEKDYFPMGDVEALTAKLDAVLAEPAHHVEYDMSKYDWDKIAEQFAEIYRLLEK</sequence>
<proteinExistence type="predicted"/>
<evidence type="ECO:0000259" key="1">
    <source>
        <dbReference type="Pfam" id="PF00534"/>
    </source>
</evidence>
<dbReference type="PANTHER" id="PTHR45947:SF3">
    <property type="entry name" value="SULFOQUINOVOSYL TRANSFERASE SQD2"/>
    <property type="match status" value="1"/>
</dbReference>
<name>A0AA37MEM9_SEGBR</name>
<dbReference type="AlphaFoldDB" id="A0AA37MEM9"/>
<evidence type="ECO:0000313" key="4">
    <source>
        <dbReference type="Proteomes" id="UP000887043"/>
    </source>
</evidence>
<feature type="domain" description="Glycosyl transferase family 1" evidence="1">
    <location>
        <begin position="185"/>
        <end position="342"/>
    </location>
</feature>
<organism evidence="3 4">
    <name type="scientific">Segatella bryantii</name>
    <name type="common">Prevotella bryantii</name>
    <dbReference type="NCBI Taxonomy" id="77095"/>
    <lineage>
        <taxon>Bacteria</taxon>
        <taxon>Pseudomonadati</taxon>
        <taxon>Bacteroidota</taxon>
        <taxon>Bacteroidia</taxon>
        <taxon>Bacteroidales</taxon>
        <taxon>Prevotellaceae</taxon>
        <taxon>Segatella</taxon>
    </lineage>
</organism>
<protein>
    <submittedName>
        <fullName evidence="3">Phosphonate ABC transporter substrate-binding protein</fullName>
    </submittedName>
</protein>
<dbReference type="Gene3D" id="3.40.50.2000">
    <property type="entry name" value="Glycogen Phosphorylase B"/>
    <property type="match status" value="2"/>
</dbReference>
<dbReference type="InterPro" id="IPR028098">
    <property type="entry name" value="Glyco_trans_4-like_N"/>
</dbReference>
<reference evidence="3" key="1">
    <citation type="submission" date="2021-08" db="EMBL/GenBank/DDBJ databases">
        <title>Prevotella lacticifex sp. nov., isolated from rumen of cow.</title>
        <authorList>
            <person name="Shinkai T."/>
            <person name="Ikeyama N."/>
            <person name="Kumagai M."/>
            <person name="Ohmori H."/>
            <person name="Sakamoto M."/>
            <person name="Ohkuma M."/>
            <person name="Mitsumori M."/>
        </authorList>
    </citation>
    <scope>NUCLEOTIDE SEQUENCE</scope>
    <source>
        <strain evidence="3">DSM 11371</strain>
    </source>
</reference>
<dbReference type="Pfam" id="PF13439">
    <property type="entry name" value="Glyco_transf_4"/>
    <property type="match status" value="1"/>
</dbReference>
<dbReference type="CDD" id="cd03801">
    <property type="entry name" value="GT4_PimA-like"/>
    <property type="match status" value="1"/>
</dbReference>
<dbReference type="GO" id="GO:0016758">
    <property type="term" value="F:hexosyltransferase activity"/>
    <property type="evidence" value="ECO:0007669"/>
    <property type="project" value="TreeGrafter"/>
</dbReference>
<feature type="domain" description="Glycosyltransferase subfamily 4-like N-terminal" evidence="2">
    <location>
        <begin position="16"/>
        <end position="176"/>
    </location>
</feature>